<accession>A0A7X2MC57</accession>
<evidence type="ECO:0000313" key="4">
    <source>
        <dbReference type="Proteomes" id="UP000465607"/>
    </source>
</evidence>
<reference evidence="3 4" key="1">
    <citation type="journal article" date="2019" name="Nat. Med.">
        <title>A library of human gut bacterial isolates paired with longitudinal multiomics data enables mechanistic microbiome research.</title>
        <authorList>
            <person name="Poyet M."/>
            <person name="Groussin M."/>
            <person name="Gibbons S.M."/>
            <person name="Avila-Pacheco J."/>
            <person name="Jiang X."/>
            <person name="Kearney S.M."/>
            <person name="Perrotta A.R."/>
            <person name="Berdy B."/>
            <person name="Zhao S."/>
            <person name="Lieberman T.D."/>
            <person name="Swanson P.K."/>
            <person name="Smith M."/>
            <person name="Roesemann S."/>
            <person name="Alexander J.E."/>
            <person name="Rich S.A."/>
            <person name="Livny J."/>
            <person name="Vlamakis H."/>
            <person name="Clish C."/>
            <person name="Bullock K."/>
            <person name="Deik A."/>
            <person name="Scott J."/>
            <person name="Pierce K.A."/>
            <person name="Xavier R.J."/>
            <person name="Alm E.J."/>
        </authorList>
    </citation>
    <scope>NUCLEOTIDE SEQUENCE [LARGE SCALE GENOMIC DNA]</scope>
    <source>
        <strain evidence="3 4">BIOML-A5</strain>
    </source>
</reference>
<comment type="caution">
    <text evidence="3">The sequence shown here is derived from an EMBL/GenBank/DDBJ whole genome shotgun (WGS) entry which is preliminary data.</text>
</comment>
<protein>
    <submittedName>
        <fullName evidence="3">Transcriptional regulator</fullName>
    </submittedName>
</protein>
<feature type="transmembrane region" description="Helical" evidence="1">
    <location>
        <begin position="111"/>
        <end position="133"/>
    </location>
</feature>
<dbReference type="PANTHER" id="PTHR34978:SF3">
    <property type="entry name" value="SLR0241 PROTEIN"/>
    <property type="match status" value="1"/>
</dbReference>
<dbReference type="InterPro" id="IPR008756">
    <property type="entry name" value="Peptidase_M56"/>
</dbReference>
<dbReference type="InterPro" id="IPR052173">
    <property type="entry name" value="Beta-lactam_resp_regulator"/>
</dbReference>
<feature type="domain" description="Peptidase M56" evidence="2">
    <location>
        <begin position="7"/>
        <end position="280"/>
    </location>
</feature>
<dbReference type="CDD" id="cd07341">
    <property type="entry name" value="M56_BlaR1_MecR1_like"/>
    <property type="match status" value="1"/>
</dbReference>
<keyword evidence="1" id="KW-0812">Transmembrane</keyword>
<dbReference type="AlphaFoldDB" id="A0A7X2MC57"/>
<evidence type="ECO:0000259" key="2">
    <source>
        <dbReference type="Pfam" id="PF05569"/>
    </source>
</evidence>
<proteinExistence type="predicted"/>
<dbReference type="PANTHER" id="PTHR34978">
    <property type="entry name" value="POSSIBLE SENSOR-TRANSDUCER PROTEIN BLAR"/>
    <property type="match status" value="1"/>
</dbReference>
<dbReference type="EMBL" id="WKQV01000020">
    <property type="protein sequence ID" value="MSD27772.1"/>
    <property type="molecule type" value="Genomic_DNA"/>
</dbReference>
<dbReference type="RefSeq" id="WP_154269017.1">
    <property type="nucleotide sequence ID" value="NZ_WKQO01000015.1"/>
</dbReference>
<evidence type="ECO:0000313" key="3">
    <source>
        <dbReference type="EMBL" id="MSD27772.1"/>
    </source>
</evidence>
<organism evidence="3 4">
    <name type="scientific">Agathobacter rectalis</name>
    <dbReference type="NCBI Taxonomy" id="39491"/>
    <lineage>
        <taxon>Bacteria</taxon>
        <taxon>Bacillati</taxon>
        <taxon>Bacillota</taxon>
        <taxon>Clostridia</taxon>
        <taxon>Lachnospirales</taxon>
        <taxon>Lachnospiraceae</taxon>
        <taxon>Agathobacter</taxon>
    </lineage>
</organism>
<feature type="transmembrane region" description="Helical" evidence="1">
    <location>
        <begin position="6"/>
        <end position="28"/>
    </location>
</feature>
<feature type="transmembrane region" description="Helical" evidence="1">
    <location>
        <begin position="288"/>
        <end position="307"/>
    </location>
</feature>
<dbReference type="Pfam" id="PF05569">
    <property type="entry name" value="Peptidase_M56"/>
    <property type="match status" value="1"/>
</dbReference>
<dbReference type="Proteomes" id="UP000465607">
    <property type="component" value="Unassembled WGS sequence"/>
</dbReference>
<sequence length="580" mass="64807">MSSFFLKIVNMSIAASWLILAVVLLRVVLKKAPKWINVLLWGIVAFRLICPFSFESALSLIPSAETISPEIMMDWTPEISTGVSSIDKVVNPIITDTFAPEPIASANPLQLLIPVLAIVWAIGIIAMLVYAAVSYFRLQKKVGASLSVRDNIWICDDIQTPFILGFFKPSIYIPSGTDEAQLPYIIAQENAHLKRCDHWWKPLGYLVLAIHWFNPLVWIAYILLCRDIELACDEKVIRGLNQNESISYSEALLSCSVNRRTVMVCPLAFGEVGVKERVKNVLNYKKPAFWIVAIAVVSSIVLGVCFLTNPSSFPVKLDSVQISKASTMDFRTNSGPTTFQLSAAEIDELSSRIKNLKIGHKDQSLQGHTPFYSLHVDTKENDRITFSGFDSNGNQAAILYENVYYRITDSDFISYLQRICAGETRTESINETNVDTAIHNAIMEHNSDRYYKGVFACESHTVLATEAGGAANSEENETLTVYVLTLYEEYNLSEEGIESVGGGCGPVALTFNVTENGYELSEYWEPGDGSQYSDDIRKKFPEDILDEVWNPQDYVDAMTAENEQKALEFSAQKGELFDYP</sequence>
<feature type="transmembrane region" description="Helical" evidence="1">
    <location>
        <begin position="203"/>
        <end position="224"/>
    </location>
</feature>
<keyword evidence="1" id="KW-0472">Membrane</keyword>
<name>A0A7X2MC57_9FIRM</name>
<keyword evidence="1" id="KW-1133">Transmembrane helix</keyword>
<gene>
    <name evidence="3" type="ORF">GKE44_11570</name>
</gene>
<evidence type="ECO:0000256" key="1">
    <source>
        <dbReference type="SAM" id="Phobius"/>
    </source>
</evidence>